<reference evidence="4 5" key="1">
    <citation type="journal article" date="2020" name="Microorganisms">
        <title>Reliable Identification of Environmental Pseudomonas Isolates Using the rpoD Gene.</title>
        <authorList>
            <consortium name="The Broad Institute Genome Sequencing Platform"/>
            <person name="Girard L."/>
            <person name="Lood C."/>
            <person name="Rokni-Zadeh H."/>
            <person name="van Noort V."/>
            <person name="Lavigne R."/>
            <person name="De Mot R."/>
        </authorList>
    </citation>
    <scope>NUCLEOTIDE SEQUENCE [LARGE SCALE GENOMIC DNA]</scope>
    <source>
        <strain evidence="4 5">RW8P3</strain>
    </source>
</reference>
<dbReference type="Proteomes" id="UP000634530">
    <property type="component" value="Chromosome"/>
</dbReference>
<dbReference type="EC" id="2.3.1.-" evidence="4"/>
<evidence type="ECO:0000313" key="5">
    <source>
        <dbReference type="Proteomes" id="UP000634530"/>
    </source>
</evidence>
<gene>
    <name evidence="4" type="ORF">HU752_021375</name>
</gene>
<dbReference type="CDD" id="cd04301">
    <property type="entry name" value="NAT_SF"/>
    <property type="match status" value="1"/>
</dbReference>
<keyword evidence="2 4" id="KW-0012">Acyltransferase</keyword>
<dbReference type="PROSITE" id="PS51186">
    <property type="entry name" value="GNAT"/>
    <property type="match status" value="1"/>
</dbReference>
<dbReference type="PANTHER" id="PTHR43800">
    <property type="entry name" value="PEPTIDYL-LYSINE N-ACETYLTRANSFERASE YJAB"/>
    <property type="match status" value="1"/>
</dbReference>
<dbReference type="EMBL" id="CP077093">
    <property type="protein sequence ID" value="QXI26473.1"/>
    <property type="molecule type" value="Genomic_DNA"/>
</dbReference>
<evidence type="ECO:0000313" key="4">
    <source>
        <dbReference type="EMBL" id="QXI26473.1"/>
    </source>
</evidence>
<keyword evidence="5" id="KW-1185">Reference proteome</keyword>
<dbReference type="RefSeq" id="WP_186675614.1">
    <property type="nucleotide sequence ID" value="NZ_CP077093.1"/>
</dbReference>
<name>A0A9E6TPJ1_9PSED</name>
<reference evidence="4 5" key="2">
    <citation type="journal article" date="2021" name="Microorganisms">
        <title>The Ever-Expanding Pseudomonas Genus: Description of 43 New Species and Partition of the Pseudomonas putida Group.</title>
        <authorList>
            <person name="Girard L."/>
            <person name="Lood C."/>
            <person name="Hofte M."/>
            <person name="Vandamme P."/>
            <person name="Rokni-Zadeh H."/>
            <person name="van Noort V."/>
            <person name="Lavigne R."/>
            <person name="De Mot R."/>
        </authorList>
    </citation>
    <scope>NUCLEOTIDE SEQUENCE [LARGE SCALE GENOMIC DNA]</scope>
    <source>
        <strain evidence="4 5">RW8P3</strain>
    </source>
</reference>
<dbReference type="AlphaFoldDB" id="A0A9E6TPJ1"/>
<dbReference type="Gene3D" id="3.40.630.30">
    <property type="match status" value="1"/>
</dbReference>
<proteinExistence type="predicted"/>
<keyword evidence="1 4" id="KW-0808">Transferase</keyword>
<dbReference type="GO" id="GO:0016747">
    <property type="term" value="F:acyltransferase activity, transferring groups other than amino-acyl groups"/>
    <property type="evidence" value="ECO:0007669"/>
    <property type="project" value="InterPro"/>
</dbReference>
<dbReference type="InterPro" id="IPR000182">
    <property type="entry name" value="GNAT_dom"/>
</dbReference>
<evidence type="ECO:0000256" key="2">
    <source>
        <dbReference type="ARBA" id="ARBA00023315"/>
    </source>
</evidence>
<protein>
    <submittedName>
        <fullName evidence="4">GNAT family N-acetyltransferase</fullName>
        <ecNumber evidence="4">2.3.1.-</ecNumber>
    </submittedName>
</protein>
<dbReference type="PANTHER" id="PTHR43800:SF1">
    <property type="entry name" value="PEPTIDYL-LYSINE N-ACETYLTRANSFERASE YJAB"/>
    <property type="match status" value="1"/>
</dbReference>
<accession>A0A9E6TPJ1</accession>
<organism evidence="4 5">
    <name type="scientific">Pseudomonas vanderleydeniana</name>
    <dbReference type="NCBI Taxonomy" id="2745495"/>
    <lineage>
        <taxon>Bacteria</taxon>
        <taxon>Pseudomonadati</taxon>
        <taxon>Pseudomonadota</taxon>
        <taxon>Gammaproteobacteria</taxon>
        <taxon>Pseudomonadales</taxon>
        <taxon>Pseudomonadaceae</taxon>
        <taxon>Pseudomonas</taxon>
    </lineage>
</organism>
<dbReference type="InterPro" id="IPR016181">
    <property type="entry name" value="Acyl_CoA_acyltransferase"/>
</dbReference>
<dbReference type="KEGG" id="pvw:HU752_021375"/>
<dbReference type="SUPFAM" id="SSF55729">
    <property type="entry name" value="Acyl-CoA N-acyltransferases (Nat)"/>
    <property type="match status" value="1"/>
</dbReference>
<sequence length="149" mass="16884">MTIRQRIPSDNLALSELWLRSVRATHTFLGEADIQALYPQVRDLYLPAVQVWVEENPDGRPAGFIGIDQDKVEMLFIEPEQRGQGIGTRLLDFVRQRCGPLSVDVNEQNPEAHGFYRHYGFHDTGRSETDGQGQPFPLIHMALAPSSNR</sequence>
<evidence type="ECO:0000256" key="1">
    <source>
        <dbReference type="ARBA" id="ARBA00022679"/>
    </source>
</evidence>
<dbReference type="Pfam" id="PF13673">
    <property type="entry name" value="Acetyltransf_10"/>
    <property type="match status" value="1"/>
</dbReference>
<feature type="domain" description="N-acetyltransferase" evidence="3">
    <location>
        <begin position="1"/>
        <end position="143"/>
    </location>
</feature>
<evidence type="ECO:0000259" key="3">
    <source>
        <dbReference type="PROSITE" id="PS51186"/>
    </source>
</evidence>